<dbReference type="Proteomes" id="UP001302349">
    <property type="component" value="Chromosome"/>
</dbReference>
<dbReference type="RefSeq" id="WP_317488971.1">
    <property type="nucleotide sequence ID" value="NZ_CP136051.1"/>
</dbReference>
<dbReference type="InterPro" id="IPR020633">
    <property type="entry name" value="Thymidine_kinase_CS"/>
</dbReference>
<keyword evidence="4 8" id="KW-0808">Transferase</keyword>
<dbReference type="PIRSF" id="PIRSF035805">
    <property type="entry name" value="TK_cell"/>
    <property type="match status" value="1"/>
</dbReference>
<dbReference type="GO" id="GO:0004797">
    <property type="term" value="F:thymidine kinase activity"/>
    <property type="evidence" value="ECO:0007669"/>
    <property type="project" value="UniProtKB-EC"/>
</dbReference>
<dbReference type="HAMAP" id="MF_00124">
    <property type="entry name" value="Thymidine_kinase"/>
    <property type="match status" value="1"/>
</dbReference>
<dbReference type="EC" id="2.7.1.21" evidence="2 8"/>
<dbReference type="Gene3D" id="3.30.60.20">
    <property type="match status" value="1"/>
</dbReference>
<feature type="binding site" evidence="8">
    <location>
        <begin position="25"/>
        <end position="32"/>
    </location>
    <ligand>
        <name>ATP</name>
        <dbReference type="ChEBI" id="CHEBI:30616"/>
    </ligand>
</feature>
<dbReference type="InterPro" id="IPR001267">
    <property type="entry name" value="Thymidine_kinase"/>
</dbReference>
<evidence type="ECO:0000256" key="6">
    <source>
        <dbReference type="ARBA" id="ARBA00022777"/>
    </source>
</evidence>
<keyword evidence="8" id="KW-0963">Cytoplasm</keyword>
<dbReference type="InterPro" id="IPR027417">
    <property type="entry name" value="P-loop_NTPase"/>
</dbReference>
<feature type="binding site" evidence="8">
    <location>
        <position position="157"/>
    </location>
    <ligand>
        <name>Zn(2+)</name>
        <dbReference type="ChEBI" id="CHEBI:29105"/>
    </ligand>
</feature>
<feature type="binding site" evidence="8">
    <location>
        <begin position="97"/>
        <end position="100"/>
    </location>
    <ligand>
        <name>ATP</name>
        <dbReference type="ChEBI" id="CHEBI:30616"/>
    </ligand>
</feature>
<keyword evidence="8" id="KW-0862">Zinc</keyword>
<dbReference type="PANTHER" id="PTHR11441:SF0">
    <property type="entry name" value="THYMIDINE KINASE, CYTOSOLIC"/>
    <property type="match status" value="1"/>
</dbReference>
<organism evidence="11 12">
    <name type="scientific">Imperialibacter roseus</name>
    <dbReference type="NCBI Taxonomy" id="1324217"/>
    <lineage>
        <taxon>Bacteria</taxon>
        <taxon>Pseudomonadati</taxon>
        <taxon>Bacteroidota</taxon>
        <taxon>Cytophagia</taxon>
        <taxon>Cytophagales</taxon>
        <taxon>Flammeovirgaceae</taxon>
        <taxon>Imperialibacter</taxon>
    </lineage>
</organism>
<sequence length="199" mass="22239">MLIEPHLEGSGRESRRSGWIEVICGSMFSGKTEELIRRLNRAVIAGQKVEIFKPAIEKRYHDKNVVSHNDRSIRSTPVQFADDVVLLAGESQVVGIDEAQFFDSEIVNVSIALANKGKRVILAGLDMDFMGKPFGSMPQLMAVAEFVTKIHAICMNCGDVASYSYRTSLGKEKIMLGEKEAYEARCRKCFWEAMGNDKK</sequence>
<evidence type="ECO:0000313" key="11">
    <source>
        <dbReference type="EMBL" id="WOK06243.1"/>
    </source>
</evidence>
<dbReference type="Pfam" id="PF00265">
    <property type="entry name" value="TK"/>
    <property type="match status" value="1"/>
</dbReference>
<evidence type="ECO:0000313" key="12">
    <source>
        <dbReference type="Proteomes" id="UP001302349"/>
    </source>
</evidence>
<comment type="subunit">
    <text evidence="8">Homotetramer.</text>
</comment>
<proteinExistence type="inferred from homology"/>
<gene>
    <name evidence="8" type="primary">tdk</name>
    <name evidence="11" type="ORF">RT717_24520</name>
</gene>
<keyword evidence="3 8" id="KW-0237">DNA synthesis</keyword>
<feature type="binding site" evidence="8">
    <location>
        <position position="189"/>
    </location>
    <ligand>
        <name>Zn(2+)</name>
        <dbReference type="ChEBI" id="CHEBI:29105"/>
    </ligand>
</feature>
<evidence type="ECO:0000256" key="4">
    <source>
        <dbReference type="ARBA" id="ARBA00022679"/>
    </source>
</evidence>
<name>A0ABZ0IMI3_9BACT</name>
<evidence type="ECO:0000256" key="5">
    <source>
        <dbReference type="ARBA" id="ARBA00022741"/>
    </source>
</evidence>
<feature type="active site" description="Proton acceptor" evidence="8">
    <location>
        <position position="98"/>
    </location>
</feature>
<reference evidence="11 12" key="1">
    <citation type="journal article" date="2023" name="Microbiol. Resour. Announc.">
        <title>Complete Genome Sequence of Imperialibacter roseus strain P4T.</title>
        <authorList>
            <person name="Tizabi D.R."/>
            <person name="Bachvaroff T."/>
            <person name="Hill R.T."/>
        </authorList>
    </citation>
    <scope>NUCLEOTIDE SEQUENCE [LARGE SCALE GENOMIC DNA]</scope>
    <source>
        <strain evidence="11 12">P4T</strain>
    </source>
</reference>
<keyword evidence="7 8" id="KW-0067">ATP-binding</keyword>
<feature type="binding site" evidence="8">
    <location>
        <position position="154"/>
    </location>
    <ligand>
        <name>Zn(2+)</name>
        <dbReference type="ChEBI" id="CHEBI:29105"/>
    </ligand>
</feature>
<keyword evidence="8" id="KW-0479">Metal-binding</keyword>
<keyword evidence="12" id="KW-1185">Reference proteome</keyword>
<evidence type="ECO:0000256" key="9">
    <source>
        <dbReference type="RuleBase" id="RU000544"/>
    </source>
</evidence>
<dbReference type="PROSITE" id="PS00603">
    <property type="entry name" value="TK_CELLULAR_TYPE"/>
    <property type="match status" value="1"/>
</dbReference>
<comment type="subcellular location">
    <subcellularLocation>
        <location evidence="8">Cytoplasm</location>
    </subcellularLocation>
</comment>
<comment type="similarity">
    <text evidence="1 8 10">Belongs to the thymidine kinase family.</text>
</comment>
<evidence type="ECO:0000256" key="3">
    <source>
        <dbReference type="ARBA" id="ARBA00022634"/>
    </source>
</evidence>
<dbReference type="NCBIfam" id="NF003296">
    <property type="entry name" value="PRK04296.1-1"/>
    <property type="match status" value="1"/>
</dbReference>
<dbReference type="Gene3D" id="3.40.50.300">
    <property type="entry name" value="P-loop containing nucleotide triphosphate hydrolases"/>
    <property type="match status" value="1"/>
</dbReference>
<evidence type="ECO:0000256" key="8">
    <source>
        <dbReference type="HAMAP-Rule" id="MF_00124"/>
    </source>
</evidence>
<accession>A0ABZ0IMI3</accession>
<evidence type="ECO:0000256" key="7">
    <source>
        <dbReference type="ARBA" id="ARBA00022840"/>
    </source>
</evidence>
<feature type="binding site" evidence="8">
    <location>
        <position position="186"/>
    </location>
    <ligand>
        <name>Zn(2+)</name>
        <dbReference type="ChEBI" id="CHEBI:29105"/>
    </ligand>
</feature>
<evidence type="ECO:0000256" key="2">
    <source>
        <dbReference type="ARBA" id="ARBA00012118"/>
    </source>
</evidence>
<dbReference type="SUPFAM" id="SSF52540">
    <property type="entry name" value="P-loop containing nucleoside triphosphate hydrolases"/>
    <property type="match status" value="1"/>
</dbReference>
<dbReference type="SUPFAM" id="SSF57716">
    <property type="entry name" value="Glucocorticoid receptor-like (DNA-binding domain)"/>
    <property type="match status" value="1"/>
</dbReference>
<dbReference type="EMBL" id="CP136051">
    <property type="protein sequence ID" value="WOK06243.1"/>
    <property type="molecule type" value="Genomic_DNA"/>
</dbReference>
<keyword evidence="5 8" id="KW-0547">Nucleotide-binding</keyword>
<evidence type="ECO:0000256" key="1">
    <source>
        <dbReference type="ARBA" id="ARBA00007587"/>
    </source>
</evidence>
<keyword evidence="6 8" id="KW-0418">Kinase</keyword>
<evidence type="ECO:0000256" key="10">
    <source>
        <dbReference type="RuleBase" id="RU004165"/>
    </source>
</evidence>
<protein>
    <recommendedName>
        <fullName evidence="2 8">Thymidine kinase</fullName>
        <ecNumber evidence="2 8">2.7.1.21</ecNumber>
    </recommendedName>
</protein>
<comment type="catalytic activity">
    <reaction evidence="8 9">
        <text>thymidine + ATP = dTMP + ADP + H(+)</text>
        <dbReference type="Rhea" id="RHEA:19129"/>
        <dbReference type="ChEBI" id="CHEBI:15378"/>
        <dbReference type="ChEBI" id="CHEBI:17748"/>
        <dbReference type="ChEBI" id="CHEBI:30616"/>
        <dbReference type="ChEBI" id="CHEBI:63528"/>
        <dbReference type="ChEBI" id="CHEBI:456216"/>
        <dbReference type="EC" id="2.7.1.21"/>
    </reaction>
</comment>
<dbReference type="PANTHER" id="PTHR11441">
    <property type="entry name" value="THYMIDINE KINASE"/>
    <property type="match status" value="1"/>
</dbReference>